<proteinExistence type="predicted"/>
<feature type="transmembrane region" description="Helical" evidence="6">
    <location>
        <begin position="232"/>
        <end position="265"/>
    </location>
</feature>
<reference evidence="7 8" key="1">
    <citation type="submission" date="2017-05" db="EMBL/GenBank/DDBJ databases">
        <authorList>
            <person name="Varghese N."/>
            <person name="Submissions S."/>
        </authorList>
    </citation>
    <scope>NUCLEOTIDE SEQUENCE [LARGE SCALE GENOMIC DNA]</scope>
    <source>
        <strain evidence="7 8">DSM 15949</strain>
    </source>
</reference>
<dbReference type="EMBL" id="FXTT01000002">
    <property type="protein sequence ID" value="SMP17514.1"/>
    <property type="molecule type" value="Genomic_DNA"/>
</dbReference>
<feature type="transmembrane region" description="Helical" evidence="6">
    <location>
        <begin position="277"/>
        <end position="302"/>
    </location>
</feature>
<evidence type="ECO:0000313" key="7">
    <source>
        <dbReference type="EMBL" id="SMP17514.1"/>
    </source>
</evidence>
<keyword evidence="3 6" id="KW-0812">Transmembrane</keyword>
<dbReference type="InterPro" id="IPR022791">
    <property type="entry name" value="L-PG_synthase/AglD"/>
</dbReference>
<comment type="caution">
    <text evidence="7">The sequence shown here is derived from an EMBL/GenBank/DDBJ whole genome shotgun (WGS) entry which is preliminary data.</text>
</comment>
<accession>A0ABY1NU16</accession>
<keyword evidence="5 6" id="KW-0472">Membrane</keyword>
<evidence type="ECO:0000256" key="3">
    <source>
        <dbReference type="ARBA" id="ARBA00022692"/>
    </source>
</evidence>
<evidence type="ECO:0000256" key="4">
    <source>
        <dbReference type="ARBA" id="ARBA00022989"/>
    </source>
</evidence>
<evidence type="ECO:0000256" key="6">
    <source>
        <dbReference type="SAM" id="Phobius"/>
    </source>
</evidence>
<keyword evidence="2" id="KW-1003">Cell membrane</keyword>
<keyword evidence="8" id="KW-1185">Reference proteome</keyword>
<dbReference type="Proteomes" id="UP001157914">
    <property type="component" value="Unassembled WGS sequence"/>
</dbReference>
<comment type="subcellular location">
    <subcellularLocation>
        <location evidence="1">Cell membrane</location>
        <topology evidence="1">Multi-pass membrane protein</topology>
    </subcellularLocation>
</comment>
<feature type="transmembrane region" description="Helical" evidence="6">
    <location>
        <begin position="124"/>
        <end position="141"/>
    </location>
</feature>
<dbReference type="PANTHER" id="PTHR39087">
    <property type="entry name" value="UPF0104 MEMBRANE PROTEIN MJ1595"/>
    <property type="match status" value="1"/>
</dbReference>
<protein>
    <submittedName>
        <fullName evidence="7">Uncharacterized membrane protein YbhN, UPF0104 family</fullName>
    </submittedName>
</protein>
<evidence type="ECO:0000256" key="1">
    <source>
        <dbReference type="ARBA" id="ARBA00004651"/>
    </source>
</evidence>
<feature type="transmembrane region" description="Helical" evidence="6">
    <location>
        <begin position="198"/>
        <end position="220"/>
    </location>
</feature>
<feature type="transmembrane region" description="Helical" evidence="6">
    <location>
        <begin position="7"/>
        <end position="26"/>
    </location>
</feature>
<evidence type="ECO:0000256" key="2">
    <source>
        <dbReference type="ARBA" id="ARBA00022475"/>
    </source>
</evidence>
<dbReference type="Pfam" id="PF03706">
    <property type="entry name" value="LPG_synthase_TM"/>
    <property type="match status" value="1"/>
</dbReference>
<sequence length="313" mass="32614">MRIDLKRCLVAAGVSGCFFAGVLWVAQFQGFDFSHLDPLLITALFTIYVVLTVCRGLLLRALAPIEKHLSVGTWFKLAARHQILFTLVPSGAGDIGFPHLLKKMAGLPIATGVRIIAQVRMRDAAVLGSLGLLGLISQGFNPFLGSLGLAITAVALWFIDDIAAFGLKTAASLSPNGKVAAFLQTALSQKAPHRAHRLLCTLLSIVIWTVAASGVGLAFYSAGHPLSVSECMLVLALLNVIGAVAVSIGGLGVAEAGVAGALIAMGTQPQEAAAVAIVVRPLMLFTLLCASAVLDSAAGLFIRQNLKSDVSRP</sequence>
<dbReference type="RefSeq" id="WP_155190570.1">
    <property type="nucleotide sequence ID" value="NZ_BAAAEA010000003.1"/>
</dbReference>
<keyword evidence="4 6" id="KW-1133">Transmembrane helix</keyword>
<gene>
    <name evidence="7" type="ORF">SAMN06265374_1835</name>
</gene>
<feature type="transmembrane region" description="Helical" evidence="6">
    <location>
        <begin position="38"/>
        <end position="58"/>
    </location>
</feature>
<name>A0ABY1NU16_9HYPH</name>
<organism evidence="7 8">
    <name type="scientific">Roseibium denhamense</name>
    <dbReference type="NCBI Taxonomy" id="76305"/>
    <lineage>
        <taxon>Bacteria</taxon>
        <taxon>Pseudomonadati</taxon>
        <taxon>Pseudomonadota</taxon>
        <taxon>Alphaproteobacteria</taxon>
        <taxon>Hyphomicrobiales</taxon>
        <taxon>Stappiaceae</taxon>
        <taxon>Roseibium</taxon>
    </lineage>
</organism>
<dbReference type="PANTHER" id="PTHR39087:SF2">
    <property type="entry name" value="UPF0104 MEMBRANE PROTEIN MJ1595"/>
    <property type="match status" value="1"/>
</dbReference>
<evidence type="ECO:0000256" key="5">
    <source>
        <dbReference type="ARBA" id="ARBA00023136"/>
    </source>
</evidence>
<evidence type="ECO:0000313" key="8">
    <source>
        <dbReference type="Proteomes" id="UP001157914"/>
    </source>
</evidence>